<evidence type="ECO:0008006" key="4">
    <source>
        <dbReference type="Google" id="ProtNLM"/>
    </source>
</evidence>
<dbReference type="EMBL" id="CP107020">
    <property type="protein sequence ID" value="UYG15634.1"/>
    <property type="molecule type" value="Genomic_DNA"/>
</dbReference>
<keyword evidence="3" id="KW-1185">Reference proteome</keyword>
<reference evidence="2" key="1">
    <citation type="submission" date="2022-10" db="EMBL/GenBank/DDBJ databases">
        <title>Whole-Genome Sequencing of Brachybacterium huguangmaarense BRM-3, Isolated from Betula schmidtii.</title>
        <authorList>
            <person name="Haam D."/>
        </authorList>
    </citation>
    <scope>NUCLEOTIDE SEQUENCE</scope>
    <source>
        <strain evidence="2">BRM-3</strain>
    </source>
</reference>
<feature type="region of interest" description="Disordered" evidence="1">
    <location>
        <begin position="183"/>
        <end position="202"/>
    </location>
</feature>
<dbReference type="Proteomes" id="UP001164305">
    <property type="component" value="Chromosome"/>
</dbReference>
<accession>A0ABY6FYX0</accession>
<organism evidence="2 3">
    <name type="scientific">Brachybacterium huguangmaarense</name>
    <dbReference type="NCBI Taxonomy" id="1652028"/>
    <lineage>
        <taxon>Bacteria</taxon>
        <taxon>Bacillati</taxon>
        <taxon>Actinomycetota</taxon>
        <taxon>Actinomycetes</taxon>
        <taxon>Micrococcales</taxon>
        <taxon>Dermabacteraceae</taxon>
        <taxon>Brachybacterium</taxon>
    </lineage>
</organism>
<proteinExistence type="predicted"/>
<protein>
    <recommendedName>
        <fullName evidence="4">Phage head morphogenesis domain-containing protein</fullName>
    </recommendedName>
</protein>
<name>A0ABY6FYX0_9MICO</name>
<evidence type="ECO:0000313" key="3">
    <source>
        <dbReference type="Proteomes" id="UP001164305"/>
    </source>
</evidence>
<evidence type="ECO:0000313" key="2">
    <source>
        <dbReference type="EMBL" id="UYG15634.1"/>
    </source>
</evidence>
<gene>
    <name evidence="2" type="ORF">BRM3_08220</name>
</gene>
<sequence>MTTFTDLLAHLGSRAERQATTIASKYVSGQIDLEIAIDGLEVVVRTSNARGLNLGEAACRELLISLGDDTSVVTGEAYSHVHDAERIQKATRTALAEQGSAVMAAGRLARSEAIEAAQSAFSRTMQTSRRVKGWKRGMEPDACELCTWWWREGRVWPKGYSLQTHKGCTCRQVPVMIAADDMRTPDERSWEASEARKTRLDH</sequence>
<dbReference type="RefSeq" id="WP_263592848.1">
    <property type="nucleotide sequence ID" value="NZ_CP107020.1"/>
</dbReference>
<evidence type="ECO:0000256" key="1">
    <source>
        <dbReference type="SAM" id="MobiDB-lite"/>
    </source>
</evidence>